<sequence length="280" mass="29466">MAASGTGKLLLGKIALITGGASGIGAATALRFAKEGAKAVAITDLAKQPDRAQQLVSQISKIGTTKVAFFQHDVTNEAQWEKVVKDTEEAFGGPLDVLVNSAGVAQPGNVPWEDITYEEWAFVNKVNLDGTFLGVKYAIRSMKKNDSPDTKSIVNLSSGAGLCGFPTIPAYCASKGGVRLLSKSAALYLGGALPRWKDQSSDMSRWPPSFAAIGYIVTPMTSFSMNNDEALRERMGTNFSPMGRAGRPEEVAATITYLASEMSSFVTGADLAIDGGITAA</sequence>
<dbReference type="InterPro" id="IPR002347">
    <property type="entry name" value="SDR_fam"/>
</dbReference>
<reference evidence="5 6" key="1">
    <citation type="journal article" date="2015" name="Genome Biol. Evol.">
        <title>Phylogenomic analyses indicate that early fungi evolved digesting cell walls of algal ancestors of land plants.</title>
        <authorList>
            <person name="Chang Y."/>
            <person name="Wang S."/>
            <person name="Sekimoto S."/>
            <person name="Aerts A.L."/>
            <person name="Choi C."/>
            <person name="Clum A."/>
            <person name="LaButti K.M."/>
            <person name="Lindquist E.A."/>
            <person name="Yee Ngan C."/>
            <person name="Ohm R.A."/>
            <person name="Salamov A.A."/>
            <person name="Grigoriev I.V."/>
            <person name="Spatafora J.W."/>
            <person name="Berbee M.L."/>
        </authorList>
    </citation>
    <scope>NUCLEOTIDE SEQUENCE [LARGE SCALE GENOMIC DNA]</scope>
    <source>
        <strain evidence="5 6">JEL478</strain>
    </source>
</reference>
<dbReference type="OrthoDB" id="417891at2759"/>
<name>A0A139A720_GONPJ</name>
<dbReference type="PANTHER" id="PTHR42760:SF124">
    <property type="entry name" value="SHORT-CHAIN DEHYDROGENASE_REDUCTASE"/>
    <property type="match status" value="1"/>
</dbReference>
<dbReference type="Pfam" id="PF00106">
    <property type="entry name" value="adh_short"/>
    <property type="match status" value="1"/>
</dbReference>
<dbReference type="SUPFAM" id="SSF51735">
    <property type="entry name" value="NAD(P)-binding Rossmann-fold domains"/>
    <property type="match status" value="1"/>
</dbReference>
<feature type="domain" description="Ketoreductase" evidence="4">
    <location>
        <begin position="13"/>
        <end position="199"/>
    </location>
</feature>
<dbReference type="Gene3D" id="3.40.50.720">
    <property type="entry name" value="NAD(P)-binding Rossmann-like Domain"/>
    <property type="match status" value="1"/>
</dbReference>
<keyword evidence="6" id="KW-1185">Reference proteome</keyword>
<proteinExistence type="inferred from homology"/>
<protein>
    <submittedName>
        <fullName evidence="5">NAD(P)-binding protein</fullName>
    </submittedName>
</protein>
<dbReference type="InterPro" id="IPR057326">
    <property type="entry name" value="KR_dom"/>
</dbReference>
<evidence type="ECO:0000313" key="5">
    <source>
        <dbReference type="EMBL" id="KXS12514.1"/>
    </source>
</evidence>
<dbReference type="PRINTS" id="PR00081">
    <property type="entry name" value="GDHRDH"/>
</dbReference>
<evidence type="ECO:0000256" key="2">
    <source>
        <dbReference type="ARBA" id="ARBA00022857"/>
    </source>
</evidence>
<dbReference type="PANTHER" id="PTHR42760">
    <property type="entry name" value="SHORT-CHAIN DEHYDROGENASES/REDUCTASES FAMILY MEMBER"/>
    <property type="match status" value="1"/>
</dbReference>
<gene>
    <name evidence="5" type="ORF">M427DRAFT_34706</name>
</gene>
<evidence type="ECO:0000313" key="6">
    <source>
        <dbReference type="Proteomes" id="UP000070544"/>
    </source>
</evidence>
<evidence type="ECO:0000256" key="3">
    <source>
        <dbReference type="RuleBase" id="RU000363"/>
    </source>
</evidence>
<dbReference type="GO" id="GO:0030497">
    <property type="term" value="P:fatty acid elongation"/>
    <property type="evidence" value="ECO:0007669"/>
    <property type="project" value="TreeGrafter"/>
</dbReference>
<dbReference type="PRINTS" id="PR00080">
    <property type="entry name" value="SDRFAMILY"/>
</dbReference>
<dbReference type="GO" id="GO:0016616">
    <property type="term" value="F:oxidoreductase activity, acting on the CH-OH group of donors, NAD or NADP as acceptor"/>
    <property type="evidence" value="ECO:0007669"/>
    <property type="project" value="TreeGrafter"/>
</dbReference>
<dbReference type="InterPro" id="IPR020904">
    <property type="entry name" value="Sc_DH/Rdtase_CS"/>
</dbReference>
<evidence type="ECO:0000259" key="4">
    <source>
        <dbReference type="SMART" id="SM00822"/>
    </source>
</evidence>
<organism evidence="5 6">
    <name type="scientific">Gonapodya prolifera (strain JEL478)</name>
    <name type="common">Monoblepharis prolifera</name>
    <dbReference type="NCBI Taxonomy" id="1344416"/>
    <lineage>
        <taxon>Eukaryota</taxon>
        <taxon>Fungi</taxon>
        <taxon>Fungi incertae sedis</taxon>
        <taxon>Chytridiomycota</taxon>
        <taxon>Chytridiomycota incertae sedis</taxon>
        <taxon>Monoblepharidomycetes</taxon>
        <taxon>Monoblepharidales</taxon>
        <taxon>Gonapodyaceae</taxon>
        <taxon>Gonapodya</taxon>
    </lineage>
</organism>
<dbReference type="PROSITE" id="PS00061">
    <property type="entry name" value="ADH_SHORT"/>
    <property type="match status" value="1"/>
</dbReference>
<comment type="similarity">
    <text evidence="1 3">Belongs to the short-chain dehydrogenases/reductases (SDR) family.</text>
</comment>
<evidence type="ECO:0000256" key="1">
    <source>
        <dbReference type="ARBA" id="ARBA00006484"/>
    </source>
</evidence>
<dbReference type="STRING" id="1344416.A0A139A720"/>
<dbReference type="EMBL" id="KQ965787">
    <property type="protein sequence ID" value="KXS12514.1"/>
    <property type="molecule type" value="Genomic_DNA"/>
</dbReference>
<dbReference type="AlphaFoldDB" id="A0A139A720"/>
<accession>A0A139A720</accession>
<dbReference type="Proteomes" id="UP000070544">
    <property type="component" value="Unassembled WGS sequence"/>
</dbReference>
<dbReference type="SMART" id="SM00822">
    <property type="entry name" value="PKS_KR"/>
    <property type="match status" value="1"/>
</dbReference>
<dbReference type="FunFam" id="3.40.50.720:FF:000084">
    <property type="entry name" value="Short-chain dehydrogenase reductase"/>
    <property type="match status" value="1"/>
</dbReference>
<dbReference type="Pfam" id="PF13561">
    <property type="entry name" value="adh_short_C2"/>
    <property type="match status" value="1"/>
</dbReference>
<keyword evidence="2" id="KW-0521">NADP</keyword>
<dbReference type="InterPro" id="IPR036291">
    <property type="entry name" value="NAD(P)-bd_dom_sf"/>
</dbReference>